<dbReference type="Pfam" id="PF04844">
    <property type="entry name" value="Ovate"/>
    <property type="match status" value="1"/>
</dbReference>
<evidence type="ECO:0000259" key="8">
    <source>
        <dbReference type="PROSITE" id="PS51754"/>
    </source>
</evidence>
<comment type="function">
    <text evidence="6">Transcriptional repressor that regulates multiple aspects of plant growth and development.</text>
</comment>
<sequence length="334" mass="37703">MENNMVHKFSRLFPSSFSSCQFRNPPDVVENSIVISNSSNNHVLGASSRTQSSIKTQESKSNKNHLKVPKGSNKMHKPNKESNVIKSSSSNSGWFSSEDGDEFSGETEDAFFSLSSGYFSESFHRKTASKRYNQRSYEMGRCSSELSANSISTATSEKKVNGGVGSNLSESKWVKSINGLEFPTLKTEQNRGKISQTRSGGRTCRQTSLVEKFDYYSDSNSDNTRRKTTKCRRKTGRNHRKIKKLSLISSNKVGQFSIVIDGRNEESIAVEKNTSDPYNDFRTSMVEMIVEKQIFGVEDLQRLLHCFLQLNSPSFHKIIFGVFSEICETLFTNW</sequence>
<keyword evidence="5 6" id="KW-0539">Nucleus</keyword>
<dbReference type="NCBIfam" id="TIGR01568">
    <property type="entry name" value="A_thal_3678"/>
    <property type="match status" value="1"/>
</dbReference>
<feature type="domain" description="OVATE" evidence="8">
    <location>
        <begin position="270"/>
        <end position="329"/>
    </location>
</feature>
<feature type="compositionally biased region" description="Polar residues" evidence="7">
    <location>
        <begin position="47"/>
        <end position="56"/>
    </location>
</feature>
<keyword evidence="3 6" id="KW-0805">Transcription regulation</keyword>
<evidence type="ECO:0000256" key="7">
    <source>
        <dbReference type="SAM" id="MobiDB-lite"/>
    </source>
</evidence>
<protein>
    <recommendedName>
        <fullName evidence="6">Transcription repressor</fullName>
    </recommendedName>
    <alternativeName>
        <fullName evidence="6">Ovate family protein</fullName>
    </alternativeName>
</protein>
<evidence type="ECO:0000313" key="9">
    <source>
        <dbReference type="RefSeq" id="XP_016470866.1"/>
    </source>
</evidence>
<feature type="compositionally biased region" description="Low complexity" evidence="7">
    <location>
        <begin position="81"/>
        <end position="97"/>
    </location>
</feature>
<evidence type="ECO:0000256" key="1">
    <source>
        <dbReference type="ARBA" id="ARBA00004123"/>
    </source>
</evidence>
<feature type="region of interest" description="Disordered" evidence="7">
    <location>
        <begin position="42"/>
        <end position="101"/>
    </location>
</feature>
<dbReference type="PROSITE" id="PS51754">
    <property type="entry name" value="OVATE"/>
    <property type="match status" value="1"/>
</dbReference>
<gene>
    <name evidence="9" type="primary">LOC107793095</name>
</gene>
<evidence type="ECO:0000256" key="2">
    <source>
        <dbReference type="ARBA" id="ARBA00022491"/>
    </source>
</evidence>
<evidence type="ECO:0000256" key="6">
    <source>
        <dbReference type="RuleBase" id="RU367028"/>
    </source>
</evidence>
<dbReference type="GO" id="GO:0045892">
    <property type="term" value="P:negative regulation of DNA-templated transcription"/>
    <property type="evidence" value="ECO:0007669"/>
    <property type="project" value="UniProtKB-UniRule"/>
</dbReference>
<dbReference type="OrthoDB" id="1928390at2759"/>
<proteinExistence type="predicted"/>
<dbReference type="InterPro" id="IPR006458">
    <property type="entry name" value="Ovate_C"/>
</dbReference>
<keyword evidence="4 6" id="KW-0804">Transcription</keyword>
<name>A0A1S4A2R4_TOBAC</name>
<organism evidence="9">
    <name type="scientific">Nicotiana tabacum</name>
    <name type="common">Common tobacco</name>
    <dbReference type="NCBI Taxonomy" id="4097"/>
    <lineage>
        <taxon>Eukaryota</taxon>
        <taxon>Viridiplantae</taxon>
        <taxon>Streptophyta</taxon>
        <taxon>Embryophyta</taxon>
        <taxon>Tracheophyta</taxon>
        <taxon>Spermatophyta</taxon>
        <taxon>Magnoliopsida</taxon>
        <taxon>eudicotyledons</taxon>
        <taxon>Gunneridae</taxon>
        <taxon>Pentapetalae</taxon>
        <taxon>asterids</taxon>
        <taxon>lamiids</taxon>
        <taxon>Solanales</taxon>
        <taxon>Solanaceae</taxon>
        <taxon>Nicotianoideae</taxon>
        <taxon>Nicotianeae</taxon>
        <taxon>Nicotiana</taxon>
    </lineage>
</organism>
<accession>A0A1S4A2R4</accession>
<dbReference type="RefSeq" id="XP_016470866.1">
    <property type="nucleotide sequence ID" value="XM_016615380.1"/>
</dbReference>
<dbReference type="STRING" id="4097.A0A1S4A2R4"/>
<dbReference type="KEGG" id="nta:107793095"/>
<evidence type="ECO:0000256" key="4">
    <source>
        <dbReference type="ARBA" id="ARBA00023163"/>
    </source>
</evidence>
<dbReference type="PANTHER" id="PTHR33057:SF17">
    <property type="entry name" value="TRANSCRIPTION REPRESSOR OFP8"/>
    <property type="match status" value="1"/>
</dbReference>
<evidence type="ECO:0000256" key="5">
    <source>
        <dbReference type="ARBA" id="ARBA00023242"/>
    </source>
</evidence>
<comment type="subcellular location">
    <subcellularLocation>
        <location evidence="1 6">Nucleus</location>
    </subcellularLocation>
</comment>
<dbReference type="InterPro" id="IPR038933">
    <property type="entry name" value="Ovate"/>
</dbReference>
<dbReference type="OMA" id="HMVILEA"/>
<keyword evidence="2 6" id="KW-0678">Repressor</keyword>
<dbReference type="GO" id="GO:0005634">
    <property type="term" value="C:nucleus"/>
    <property type="evidence" value="ECO:0007669"/>
    <property type="project" value="UniProtKB-SubCell"/>
</dbReference>
<dbReference type="AlphaFoldDB" id="A0A1S4A2R4"/>
<evidence type="ECO:0000256" key="3">
    <source>
        <dbReference type="ARBA" id="ARBA00023015"/>
    </source>
</evidence>
<dbReference type="PaxDb" id="4097-A0A1S4A2R4"/>
<dbReference type="PANTHER" id="PTHR33057">
    <property type="entry name" value="TRANSCRIPTION REPRESSOR OFP7-RELATED"/>
    <property type="match status" value="1"/>
</dbReference>
<reference evidence="9" key="1">
    <citation type="submission" date="2025-08" db="UniProtKB">
        <authorList>
            <consortium name="RefSeq"/>
        </authorList>
    </citation>
    <scope>IDENTIFICATION</scope>
</reference>
<feature type="compositionally biased region" description="Basic residues" evidence="7">
    <location>
        <begin position="62"/>
        <end position="77"/>
    </location>
</feature>